<dbReference type="EMBL" id="FXZK01000001">
    <property type="protein sequence ID" value="SMY06261.1"/>
    <property type="molecule type" value="Genomic_DNA"/>
</dbReference>
<proteinExistence type="predicted"/>
<dbReference type="Proteomes" id="UP000201613">
    <property type="component" value="Unassembled WGS sequence"/>
</dbReference>
<accession>A0A238L9I1</accession>
<evidence type="ECO:0000313" key="1">
    <source>
        <dbReference type="EMBL" id="SMY06261.1"/>
    </source>
</evidence>
<keyword evidence="2" id="KW-1185">Reference proteome</keyword>
<evidence type="ECO:0000313" key="2">
    <source>
        <dbReference type="Proteomes" id="UP000201613"/>
    </source>
</evidence>
<sequence>MAYIVQKSAQGACDHQGSASAGVAAENVKINGQAVLTVPATFSVAGCSFTTPDGVPKPCAMLLFTTGATKVRVNQMPVLLGDATPQATGPLGIQGTGSLRGVQTTVKAQ</sequence>
<dbReference type="OrthoDB" id="675629at2"/>
<dbReference type="AlphaFoldDB" id="A0A238L9I1"/>
<name>A0A238L9I1_9RHOB</name>
<evidence type="ECO:0008006" key="3">
    <source>
        <dbReference type="Google" id="ProtNLM"/>
    </source>
</evidence>
<dbReference type="RefSeq" id="WP_093990459.1">
    <property type="nucleotide sequence ID" value="NZ_FXZK01000001.1"/>
</dbReference>
<organism evidence="1 2">
    <name type="scientific">Flavimaricola marinus</name>
    <dbReference type="NCBI Taxonomy" id="1819565"/>
    <lineage>
        <taxon>Bacteria</taxon>
        <taxon>Pseudomonadati</taxon>
        <taxon>Pseudomonadota</taxon>
        <taxon>Alphaproteobacteria</taxon>
        <taxon>Rhodobacterales</taxon>
        <taxon>Paracoccaceae</taxon>
        <taxon>Flavimaricola</taxon>
    </lineage>
</organism>
<protein>
    <recommendedName>
        <fullName evidence="3">PAAR motif protein</fullName>
    </recommendedName>
</protein>
<gene>
    <name evidence="1" type="ORF">LOM8899_00384</name>
</gene>
<reference evidence="1 2" key="1">
    <citation type="submission" date="2017-05" db="EMBL/GenBank/DDBJ databases">
        <authorList>
            <person name="Song R."/>
            <person name="Chenine A.L."/>
            <person name="Ruprecht R.M."/>
        </authorList>
    </citation>
    <scope>NUCLEOTIDE SEQUENCE [LARGE SCALE GENOMIC DNA]</scope>
    <source>
        <strain evidence="1 2">CECT 8899</strain>
    </source>
</reference>